<evidence type="ECO:0000313" key="3">
    <source>
        <dbReference type="Proteomes" id="UP000327468"/>
    </source>
</evidence>
<evidence type="ECO:0000313" key="2">
    <source>
        <dbReference type="EMBL" id="KAB5562310.1"/>
    </source>
</evidence>
<dbReference type="EMBL" id="VFJC01000011">
    <property type="protein sequence ID" value="KAB5562310.1"/>
    <property type="molecule type" value="Genomic_DNA"/>
</dbReference>
<evidence type="ECO:0000256" key="1">
    <source>
        <dbReference type="SAM" id="MobiDB-lite"/>
    </source>
</evidence>
<dbReference type="AlphaFoldDB" id="A0A5N5N459"/>
<protein>
    <submittedName>
        <fullName evidence="2">Uncharacterized protein</fullName>
    </submittedName>
</protein>
<name>A0A5N5N459_PANHP</name>
<accession>A0A5N5N459</accession>
<reference evidence="2 3" key="1">
    <citation type="submission" date="2019-06" db="EMBL/GenBank/DDBJ databases">
        <title>A chromosome-scale genome assembly of the striped catfish, Pangasianodon hypophthalmus.</title>
        <authorList>
            <person name="Wen M."/>
            <person name="Zahm M."/>
            <person name="Roques C."/>
            <person name="Cabau C."/>
            <person name="Klopp C."/>
            <person name="Donnadieu C."/>
            <person name="Jouanno E."/>
            <person name="Avarre J.-C."/>
            <person name="Campet M."/>
            <person name="Ha T.T.T."/>
            <person name="Dugue R."/>
            <person name="Lampietro C."/>
            <person name="Louis A."/>
            <person name="Herpin A."/>
            <person name="Echchiki A."/>
            <person name="Berthelot C."/>
            <person name="Parey E."/>
            <person name="Roest-Crollius H."/>
            <person name="Braasch I."/>
            <person name="Postlethwait J."/>
            <person name="Bobe J."/>
            <person name="Montfort J."/>
            <person name="Bouchez O."/>
            <person name="Begum T."/>
            <person name="Schartl M."/>
            <person name="Guiguen Y."/>
        </authorList>
    </citation>
    <scope>NUCLEOTIDE SEQUENCE [LARGE SCALE GENOMIC DNA]</scope>
    <source>
        <strain evidence="2 3">Indonesia</strain>
        <tissue evidence="2">Blood</tissue>
    </source>
</reference>
<feature type="compositionally biased region" description="Basic and acidic residues" evidence="1">
    <location>
        <begin position="28"/>
        <end position="46"/>
    </location>
</feature>
<sequence>MEALLTCLFSQMSPDNQQDAQEATCQENRGRCTRESRLQPRGERQHDVERILKDIRRVVDHGIVGSATHRGSTGP</sequence>
<feature type="compositionally biased region" description="Polar residues" evidence="1">
    <location>
        <begin position="9"/>
        <end position="27"/>
    </location>
</feature>
<proteinExistence type="predicted"/>
<keyword evidence="3" id="KW-1185">Reference proteome</keyword>
<comment type="caution">
    <text evidence="2">The sequence shown here is derived from an EMBL/GenBank/DDBJ whole genome shotgun (WGS) entry which is preliminary data.</text>
</comment>
<organism evidence="2 3">
    <name type="scientific">Pangasianodon hypophthalmus</name>
    <name type="common">Striped catfish</name>
    <name type="synonym">Helicophagus hypophthalmus</name>
    <dbReference type="NCBI Taxonomy" id="310915"/>
    <lineage>
        <taxon>Eukaryota</taxon>
        <taxon>Metazoa</taxon>
        <taxon>Chordata</taxon>
        <taxon>Craniata</taxon>
        <taxon>Vertebrata</taxon>
        <taxon>Euteleostomi</taxon>
        <taxon>Actinopterygii</taxon>
        <taxon>Neopterygii</taxon>
        <taxon>Teleostei</taxon>
        <taxon>Ostariophysi</taxon>
        <taxon>Siluriformes</taxon>
        <taxon>Pangasiidae</taxon>
        <taxon>Pangasianodon</taxon>
    </lineage>
</organism>
<feature type="region of interest" description="Disordered" evidence="1">
    <location>
        <begin position="9"/>
        <end position="46"/>
    </location>
</feature>
<dbReference type="Proteomes" id="UP000327468">
    <property type="component" value="Chromosome 10"/>
</dbReference>
<gene>
    <name evidence="2" type="ORF">PHYPO_G00016420</name>
</gene>